<dbReference type="RefSeq" id="WP_189164941.1">
    <property type="nucleotide sequence ID" value="NZ_BMNT01000024.1"/>
</dbReference>
<dbReference type="Proteomes" id="UP000645217">
    <property type="component" value="Unassembled WGS sequence"/>
</dbReference>
<comment type="caution">
    <text evidence="2">The sequence shown here is derived from an EMBL/GenBank/DDBJ whole genome shotgun (WGS) entry which is preliminary data.</text>
</comment>
<dbReference type="EMBL" id="BMNT01000024">
    <property type="protein sequence ID" value="GGK97282.1"/>
    <property type="molecule type" value="Genomic_DNA"/>
</dbReference>
<gene>
    <name evidence="2" type="ORF">GCM10007964_44430</name>
</gene>
<dbReference type="InterPro" id="IPR045480">
    <property type="entry name" value="fvmX1"/>
</dbReference>
<reference evidence="2" key="2">
    <citation type="submission" date="2020-09" db="EMBL/GenBank/DDBJ databases">
        <authorList>
            <person name="Sun Q."/>
            <person name="Ohkuma M."/>
        </authorList>
    </citation>
    <scope>NUCLEOTIDE SEQUENCE</scope>
    <source>
        <strain evidence="2">JCM 13064</strain>
    </source>
</reference>
<protein>
    <recommendedName>
        <fullName evidence="1">FtsH ternary system domain-containing protein</fullName>
    </recommendedName>
</protein>
<dbReference type="Pfam" id="PF19998">
    <property type="entry name" value="fvmX1"/>
    <property type="match status" value="1"/>
</dbReference>
<evidence type="ECO:0000313" key="2">
    <source>
        <dbReference type="EMBL" id="GGK97282.1"/>
    </source>
</evidence>
<evidence type="ECO:0000259" key="1">
    <source>
        <dbReference type="Pfam" id="PF19998"/>
    </source>
</evidence>
<evidence type="ECO:0000313" key="3">
    <source>
        <dbReference type="Proteomes" id="UP000645217"/>
    </source>
</evidence>
<dbReference type="AlphaFoldDB" id="A0A917RAE4"/>
<organism evidence="2 3">
    <name type="scientific">Sphaerisporangium melleum</name>
    <dbReference type="NCBI Taxonomy" id="321316"/>
    <lineage>
        <taxon>Bacteria</taxon>
        <taxon>Bacillati</taxon>
        <taxon>Actinomycetota</taxon>
        <taxon>Actinomycetes</taxon>
        <taxon>Streptosporangiales</taxon>
        <taxon>Streptosporangiaceae</taxon>
        <taxon>Sphaerisporangium</taxon>
    </lineage>
</organism>
<accession>A0A917RAE4</accession>
<keyword evidence="3" id="KW-1185">Reference proteome</keyword>
<feature type="domain" description="FtsH ternary system" evidence="1">
    <location>
        <begin position="22"/>
        <end position="256"/>
    </location>
</feature>
<name>A0A917RAE4_9ACTN</name>
<reference evidence="2" key="1">
    <citation type="journal article" date="2014" name="Int. J. Syst. Evol. Microbiol.">
        <title>Complete genome sequence of Corynebacterium casei LMG S-19264T (=DSM 44701T), isolated from a smear-ripened cheese.</title>
        <authorList>
            <consortium name="US DOE Joint Genome Institute (JGI-PGF)"/>
            <person name="Walter F."/>
            <person name="Albersmeier A."/>
            <person name="Kalinowski J."/>
            <person name="Ruckert C."/>
        </authorList>
    </citation>
    <scope>NUCLEOTIDE SEQUENCE</scope>
    <source>
        <strain evidence="2">JCM 13064</strain>
    </source>
</reference>
<sequence length="281" mass="30244">MGAVETAQRVLDWVARPAGSLPNGTLWQASALAAPPSAALDRLREITRRSVALHGAGDPPFGDRSPVGVGAVLLAAAIGGRDQRDQAVLIATSLGGRTGPADALARHAVVAPALAPLGEGQGDGRLTERLLRASPLTALLHHPSGDPDSAEGRDAERTAELLLERPRGREVLVAGLASCSPDAAVLAWRAYLLNQWLRHGRLDLVRDVYTMARLRHARRWDEQIGRALRWYGAPSAQMRATADYWAPAGRVDLRRTRPVARGHEPALGLVRRYRDWTGGAR</sequence>
<proteinExistence type="predicted"/>